<dbReference type="InterPro" id="IPR008283">
    <property type="entry name" value="Peptidase_M17_N"/>
</dbReference>
<sequence length="530" mass="54618">MVAAHTVFDPVPSWTREPTVNVRAAAPDAWPDVAEGEPLGVPVGLSNGAEAVDGDGDGDGDAVARVPGLGRDALAAAGLTGALGQTLSAALPGSGIARAVYYGVGEAKHPAELRDAAAAYALAVRGDSAVTLALPRSPLPLETVAQVVVEGVLLARYGYEPLKTHSTLVPVGFLTLLVPEGEEAAAASGAARGLLLARCTMLARDLANCPANKLTASAMATCATRLAASTGLEAEVFDQDQLKALGCGGLLGVNAGSAEPARMIRLRYRPPAGGTEESADTRPGRLALIGKGVMYDSGGISLKPSDAVHATMKNDMSGAAAILAAMAVLRDLGCRNEVTGYLMCTDNMPSGTATRLGDVLTIYGGGTVEVLNTDAEGRLVMADALVLARDEPVDALVDIATLTGACLRALGPRIAGMFGDDRQLLDLIKGASEQTDEPVWQLPLAEIYRPELDSDIADIKNIGGLNGAAIHAALFLRHFTGGVPWAHLDIAGPAQNDRATAWRPRGCTGFGARLLAHLALGFPYRPEHEA</sequence>
<evidence type="ECO:0000313" key="10">
    <source>
        <dbReference type="EMBL" id="MBR7833341.1"/>
    </source>
</evidence>
<dbReference type="Pfam" id="PF02789">
    <property type="entry name" value="Peptidase_M17_N"/>
    <property type="match status" value="1"/>
</dbReference>
<dbReference type="PANTHER" id="PTHR11963">
    <property type="entry name" value="LEUCINE AMINOPEPTIDASE-RELATED"/>
    <property type="match status" value="1"/>
</dbReference>
<gene>
    <name evidence="10" type="ORF">KDL01_08695</name>
</gene>
<dbReference type="PRINTS" id="PR00481">
    <property type="entry name" value="LAMNOPPTDASE"/>
</dbReference>
<evidence type="ECO:0000313" key="11">
    <source>
        <dbReference type="Proteomes" id="UP000675781"/>
    </source>
</evidence>
<comment type="similarity">
    <text evidence="1">Belongs to the peptidase M17 family.</text>
</comment>
<dbReference type="Gene3D" id="3.40.630.10">
    <property type="entry name" value="Zn peptidases"/>
    <property type="match status" value="1"/>
</dbReference>
<keyword evidence="11" id="KW-1185">Reference proteome</keyword>
<dbReference type="InterPro" id="IPR011356">
    <property type="entry name" value="Leucine_aapep/pepB"/>
</dbReference>
<protein>
    <recommendedName>
        <fullName evidence="7">Probable cytosol aminopeptidase</fullName>
    </recommendedName>
    <alternativeName>
        <fullName evidence="8">Leucine aminopeptidase</fullName>
    </alternativeName>
    <alternativeName>
        <fullName evidence="5">Leucyl aminopeptidase</fullName>
    </alternativeName>
</protein>
<keyword evidence="2" id="KW-0031">Aminopeptidase</keyword>
<accession>A0A941EL56</accession>
<dbReference type="PROSITE" id="PS00631">
    <property type="entry name" value="CYTOSOL_AP"/>
    <property type="match status" value="1"/>
</dbReference>
<comment type="function">
    <text evidence="6">Presumably involved in the processing and regular turnover of intracellular proteins. Catalyzes the removal of unsubstituted N-terminal amino acids from various peptides.</text>
</comment>
<reference evidence="10" key="1">
    <citation type="submission" date="2021-04" db="EMBL/GenBank/DDBJ databases">
        <title>Genome based classification of Actinospica acidithermotolerans sp. nov., an actinobacterium isolated from an Indonesian hot spring.</title>
        <authorList>
            <person name="Kusuma A.B."/>
            <person name="Putra K.E."/>
            <person name="Nafisah S."/>
            <person name="Loh J."/>
            <person name="Nouioui I."/>
            <person name="Goodfellow M."/>
        </authorList>
    </citation>
    <scope>NUCLEOTIDE SEQUENCE</scope>
    <source>
        <strain evidence="10">CSCA 57</strain>
    </source>
</reference>
<evidence type="ECO:0000256" key="2">
    <source>
        <dbReference type="ARBA" id="ARBA00022438"/>
    </source>
</evidence>
<evidence type="ECO:0000256" key="5">
    <source>
        <dbReference type="ARBA" id="ARBA00033172"/>
    </source>
</evidence>
<evidence type="ECO:0000259" key="9">
    <source>
        <dbReference type="PROSITE" id="PS00631"/>
    </source>
</evidence>
<dbReference type="GO" id="GO:0070006">
    <property type="term" value="F:metalloaminopeptidase activity"/>
    <property type="evidence" value="ECO:0007669"/>
    <property type="project" value="InterPro"/>
</dbReference>
<name>A0A941EL56_9ACTN</name>
<dbReference type="CDD" id="cd00433">
    <property type="entry name" value="Peptidase_M17"/>
    <property type="match status" value="1"/>
</dbReference>
<dbReference type="SUPFAM" id="SSF53187">
    <property type="entry name" value="Zn-dependent exopeptidases"/>
    <property type="match status" value="1"/>
</dbReference>
<evidence type="ECO:0000256" key="4">
    <source>
        <dbReference type="ARBA" id="ARBA00022801"/>
    </source>
</evidence>
<dbReference type="Pfam" id="PF00883">
    <property type="entry name" value="Peptidase_M17"/>
    <property type="match status" value="1"/>
</dbReference>
<comment type="caution">
    <text evidence="10">The sequence shown here is derived from an EMBL/GenBank/DDBJ whole genome shotgun (WGS) entry which is preliminary data.</text>
</comment>
<proteinExistence type="inferred from homology"/>
<dbReference type="GO" id="GO:0005737">
    <property type="term" value="C:cytoplasm"/>
    <property type="evidence" value="ECO:0007669"/>
    <property type="project" value="InterPro"/>
</dbReference>
<dbReference type="GO" id="GO:0006508">
    <property type="term" value="P:proteolysis"/>
    <property type="evidence" value="ECO:0007669"/>
    <property type="project" value="UniProtKB-KW"/>
</dbReference>
<dbReference type="Proteomes" id="UP000675781">
    <property type="component" value="Unassembled WGS sequence"/>
</dbReference>
<organism evidence="10 11">
    <name type="scientific">Actinospica durhamensis</name>
    <dbReference type="NCBI Taxonomy" id="1508375"/>
    <lineage>
        <taxon>Bacteria</taxon>
        <taxon>Bacillati</taxon>
        <taxon>Actinomycetota</taxon>
        <taxon>Actinomycetes</taxon>
        <taxon>Catenulisporales</taxon>
        <taxon>Actinospicaceae</taxon>
        <taxon>Actinospica</taxon>
    </lineage>
</organism>
<evidence type="ECO:0000256" key="6">
    <source>
        <dbReference type="ARBA" id="ARBA00049972"/>
    </source>
</evidence>
<evidence type="ECO:0000256" key="1">
    <source>
        <dbReference type="ARBA" id="ARBA00009528"/>
    </source>
</evidence>
<dbReference type="RefSeq" id="WP_212527864.1">
    <property type="nucleotide sequence ID" value="NZ_JAGSOG010000028.1"/>
</dbReference>
<dbReference type="SUPFAM" id="SSF52949">
    <property type="entry name" value="Macro domain-like"/>
    <property type="match status" value="1"/>
</dbReference>
<keyword evidence="4" id="KW-0378">Hydrolase</keyword>
<dbReference type="AlphaFoldDB" id="A0A941EL56"/>
<dbReference type="InterPro" id="IPR000819">
    <property type="entry name" value="Peptidase_M17_C"/>
</dbReference>
<dbReference type="GO" id="GO:0030145">
    <property type="term" value="F:manganese ion binding"/>
    <property type="evidence" value="ECO:0007669"/>
    <property type="project" value="InterPro"/>
</dbReference>
<dbReference type="Gene3D" id="3.40.220.10">
    <property type="entry name" value="Leucine Aminopeptidase, subunit E, domain 1"/>
    <property type="match status" value="1"/>
</dbReference>
<evidence type="ECO:0000256" key="7">
    <source>
        <dbReference type="ARBA" id="ARBA00050021"/>
    </source>
</evidence>
<dbReference type="EMBL" id="JAGSOG010000028">
    <property type="protein sequence ID" value="MBR7833341.1"/>
    <property type="molecule type" value="Genomic_DNA"/>
</dbReference>
<keyword evidence="3" id="KW-0645">Protease</keyword>
<dbReference type="PANTHER" id="PTHR11963:SF23">
    <property type="entry name" value="CYTOSOL AMINOPEPTIDASE"/>
    <property type="match status" value="1"/>
</dbReference>
<feature type="domain" description="Cytosol aminopeptidase" evidence="9">
    <location>
        <begin position="372"/>
        <end position="379"/>
    </location>
</feature>
<evidence type="ECO:0000256" key="8">
    <source>
        <dbReference type="ARBA" id="ARBA00050061"/>
    </source>
</evidence>
<evidence type="ECO:0000256" key="3">
    <source>
        <dbReference type="ARBA" id="ARBA00022670"/>
    </source>
</evidence>
<dbReference type="InterPro" id="IPR043472">
    <property type="entry name" value="Macro_dom-like"/>
</dbReference>